<evidence type="ECO:0000313" key="2">
    <source>
        <dbReference type="Proteomes" id="UP001432027"/>
    </source>
</evidence>
<accession>A0AAV5UJI2</accession>
<evidence type="ECO:0008006" key="3">
    <source>
        <dbReference type="Google" id="ProtNLM"/>
    </source>
</evidence>
<dbReference type="AlphaFoldDB" id="A0AAV5UJI2"/>
<name>A0AAV5UJI2_9BILA</name>
<protein>
    <recommendedName>
        <fullName evidence="3">Ribosomal protein</fullName>
    </recommendedName>
</protein>
<proteinExistence type="predicted"/>
<dbReference type="Proteomes" id="UP001432027">
    <property type="component" value="Unassembled WGS sequence"/>
</dbReference>
<gene>
    <name evidence="1" type="ORF">PENTCL1PPCAC_29288</name>
</gene>
<comment type="caution">
    <text evidence="1">The sequence shown here is derived from an EMBL/GenBank/DDBJ whole genome shotgun (WGS) entry which is preliminary data.</text>
</comment>
<organism evidence="1 2">
    <name type="scientific">Pristionchus entomophagus</name>
    <dbReference type="NCBI Taxonomy" id="358040"/>
    <lineage>
        <taxon>Eukaryota</taxon>
        <taxon>Metazoa</taxon>
        <taxon>Ecdysozoa</taxon>
        <taxon>Nematoda</taxon>
        <taxon>Chromadorea</taxon>
        <taxon>Rhabditida</taxon>
        <taxon>Rhabditina</taxon>
        <taxon>Diplogasteromorpha</taxon>
        <taxon>Diplogasteroidea</taxon>
        <taxon>Neodiplogasteridae</taxon>
        <taxon>Pristionchus</taxon>
    </lineage>
</organism>
<dbReference type="EMBL" id="BTSX01000006">
    <property type="protein sequence ID" value="GMT07114.1"/>
    <property type="molecule type" value="Genomic_DNA"/>
</dbReference>
<reference evidence="1" key="1">
    <citation type="submission" date="2023-10" db="EMBL/GenBank/DDBJ databases">
        <title>Genome assembly of Pristionchus species.</title>
        <authorList>
            <person name="Yoshida K."/>
            <person name="Sommer R.J."/>
        </authorList>
    </citation>
    <scope>NUCLEOTIDE SEQUENCE</scope>
    <source>
        <strain evidence="1">RS0144</strain>
    </source>
</reference>
<keyword evidence="2" id="KW-1185">Reference proteome</keyword>
<evidence type="ECO:0000313" key="1">
    <source>
        <dbReference type="EMBL" id="GMT07114.1"/>
    </source>
</evidence>
<sequence length="123" mass="13490">MSRVRICNNTPGLSQKSAGRFAPVRLWEAGQYAYRRFVDIIVVNGVVKIGIEWEGQWGPHQITHERLAGVTVGPNLFNLISTEIARDPGMFTASVKAQFEEAGVLIGEDGSVTRKPEPEPVDG</sequence>